<dbReference type="EMBL" id="MCHY01000009">
    <property type="protein sequence ID" value="RKD22570.1"/>
    <property type="molecule type" value="Genomic_DNA"/>
</dbReference>
<dbReference type="OrthoDB" id="2622768at2"/>
<sequence length="220" mass="24930">MEIIIEVKEGIKQSRLEMNGASTDNEKLIIEGFFSSIKGSDKIIEHKIEKSDIDRPKLKESTKAIVDRILSKAKEASESKEIESNKTPDQFDQGLKRVKEMKAPRPKTLPLLGASERSAFSLSETADIKTDNETIDAEYEPGRPEHWDTGIKVDEDGTERYKCRYWCYCGKRGNRYIPLGTDVVHCHDCELEIDVEAATDEIKDGIPARNDFGNFFEARA</sequence>
<reference evidence="1 2" key="1">
    <citation type="submission" date="2016-08" db="EMBL/GenBank/DDBJ databases">
        <title>Novel Firmicute Genomes.</title>
        <authorList>
            <person name="Poppleton D.I."/>
            <person name="Gribaldo S."/>
        </authorList>
    </citation>
    <scope>NUCLEOTIDE SEQUENCE [LARGE SCALE GENOMIC DNA]</scope>
    <source>
        <strain evidence="1 2">RAOx-1</strain>
    </source>
</reference>
<keyword evidence="2" id="KW-1185">Reference proteome</keyword>
<gene>
    <name evidence="1" type="ORF">BEP19_09930</name>
</gene>
<name>A0A419SFL1_9BACL</name>
<protein>
    <submittedName>
        <fullName evidence="1">Uncharacterized protein</fullName>
    </submittedName>
</protein>
<accession>A0A419SFL1</accession>
<dbReference type="Proteomes" id="UP000284219">
    <property type="component" value="Unassembled WGS sequence"/>
</dbReference>
<proteinExistence type="predicted"/>
<dbReference type="AlphaFoldDB" id="A0A419SFL1"/>
<comment type="caution">
    <text evidence="1">The sequence shown here is derived from an EMBL/GenBank/DDBJ whole genome shotgun (WGS) entry which is preliminary data.</text>
</comment>
<evidence type="ECO:0000313" key="2">
    <source>
        <dbReference type="Proteomes" id="UP000284219"/>
    </source>
</evidence>
<evidence type="ECO:0000313" key="1">
    <source>
        <dbReference type="EMBL" id="RKD22570.1"/>
    </source>
</evidence>
<dbReference type="RefSeq" id="WP_120190042.1">
    <property type="nucleotide sequence ID" value="NZ_MCHY01000009.1"/>
</dbReference>
<organism evidence="1 2">
    <name type="scientific">Ammoniphilus oxalaticus</name>
    <dbReference type="NCBI Taxonomy" id="66863"/>
    <lineage>
        <taxon>Bacteria</taxon>
        <taxon>Bacillati</taxon>
        <taxon>Bacillota</taxon>
        <taxon>Bacilli</taxon>
        <taxon>Bacillales</taxon>
        <taxon>Paenibacillaceae</taxon>
        <taxon>Aneurinibacillus group</taxon>
        <taxon>Ammoniphilus</taxon>
    </lineage>
</organism>